<dbReference type="InterPro" id="IPR013320">
    <property type="entry name" value="ConA-like_dom_sf"/>
</dbReference>
<keyword evidence="8" id="KW-1185">Reference proteome</keyword>
<name>A0A975J263_9BACT</name>
<dbReference type="SUPFAM" id="SSF49899">
    <property type="entry name" value="Concanavalin A-like lectins/glucanases"/>
    <property type="match status" value="1"/>
</dbReference>
<dbReference type="InterPro" id="IPR017853">
    <property type="entry name" value="GH"/>
</dbReference>
<reference evidence="7" key="1">
    <citation type="submission" date="2021-04" db="EMBL/GenBank/DDBJ databases">
        <title>Luteolibacter sp. 32A isolated from the skin of an Anderson's salamander (Ambystoma andersonii).</title>
        <authorList>
            <person name="Spergser J."/>
            <person name="Busse H.-J."/>
        </authorList>
    </citation>
    <scope>NUCLEOTIDE SEQUENCE</scope>
    <source>
        <strain evidence="7">32A</strain>
    </source>
</reference>
<dbReference type="Gene3D" id="2.60.120.200">
    <property type="match status" value="1"/>
</dbReference>
<proteinExistence type="inferred from homology"/>
<dbReference type="GO" id="GO:0004563">
    <property type="term" value="F:beta-N-acetylhexosaminidase activity"/>
    <property type="evidence" value="ECO:0007669"/>
    <property type="project" value="InterPro"/>
</dbReference>
<feature type="active site" description="Proton donor" evidence="4">
    <location>
        <position position="276"/>
    </location>
</feature>
<sequence length="799" mass="86710">MSLHAEDLAVVPAVRSWKAADGTFNAKGGAVTTEGGSKALEGIAGMFSKQLATATGGTPATEGPKIVLTLDRAGHVLKPGGYAVEIGERLVIRGADEQGLRNGMFTVLQLAAHDPVLPHGTIEDWPSVPRRMLMLDVARKPFPLPVLKDYLRMMAWYKLNELHLHLSDESFGGGYAAFRVESAKFPGLAAKDLFYTKRDLRELQDMARGLGITITPEIDMPGHSRCFTNFWPDLALPGKPDYMDVTNPKTVERMKELLDEMIPLFDAPDFHIGTDEYRVEGSKERKAELHEAFRKFINTMNAHVRSRGKNMRIWSGFENMGGTTAIDPSITIDMWETNDAKSQIAAGHKVINSSDGTTYIVPGAHYYGVSNGGVYQNWQPWRISGDPSKNPGEGDPGLLGGKLHVWNDQGPTGYTMTEIASLTFPSIQAFSEKMWGTKGSTSYAAFQKRAALIAPVPGVQVFDRIPAKGPEGLVLDLPGERTLDSVDARQPLAFQGRARADLEYPWTLTMEIRKTADTERRGVILSSGLAEICADYSRTENRKSKGTDDKEITTKETLKGIGIVRAAGTPGADPASSFIVGDVSRVYGPSPAKDKWVKVAVVGDERKTTVFLDGVKVGESNNQMLCPLALLGSPNGNSFVGTVRNLKVFNRACSAKEIGRAAGLDMPDNLAAGAAVSASVSDDEHDFTPDKAVDGSSSSRWSSGPTGSSQWLAVDLGSGKEFNAIDIAWEAARPGQAEVEVSQDGKDWKPVAAAHVEGDRTRIGFQAVQARHVRIVMKEPVTSWGYSIFELEVMKRTGK</sequence>
<dbReference type="PROSITE" id="PS50022">
    <property type="entry name" value="FA58C_3"/>
    <property type="match status" value="1"/>
</dbReference>
<dbReference type="PRINTS" id="PR00738">
    <property type="entry name" value="GLHYDRLASE20"/>
</dbReference>
<dbReference type="Pfam" id="PF02838">
    <property type="entry name" value="Glyco_hydro_20b"/>
    <property type="match status" value="1"/>
</dbReference>
<dbReference type="InterPro" id="IPR015882">
    <property type="entry name" value="HEX_bac_N"/>
</dbReference>
<protein>
    <submittedName>
        <fullName evidence="7">Family 20 glycosylhydrolase</fullName>
    </submittedName>
</protein>
<dbReference type="Pfam" id="PF00754">
    <property type="entry name" value="F5_F8_type_C"/>
    <property type="match status" value="1"/>
</dbReference>
<dbReference type="InterPro" id="IPR015883">
    <property type="entry name" value="Glyco_hydro_20_cat"/>
</dbReference>
<dbReference type="EMBL" id="CP073100">
    <property type="protein sequence ID" value="QUE52651.1"/>
    <property type="molecule type" value="Genomic_DNA"/>
</dbReference>
<evidence type="ECO:0000313" key="7">
    <source>
        <dbReference type="EMBL" id="QUE52651.1"/>
    </source>
</evidence>
<dbReference type="InterPro" id="IPR000421">
    <property type="entry name" value="FA58C"/>
</dbReference>
<dbReference type="InterPro" id="IPR052764">
    <property type="entry name" value="GH20_Enzymes"/>
</dbReference>
<dbReference type="Pfam" id="PF00728">
    <property type="entry name" value="Glyco_hydro_20"/>
    <property type="match status" value="1"/>
</dbReference>
<evidence type="ECO:0000313" key="8">
    <source>
        <dbReference type="Proteomes" id="UP000676169"/>
    </source>
</evidence>
<evidence type="ECO:0000259" key="6">
    <source>
        <dbReference type="PROSITE" id="PS50022"/>
    </source>
</evidence>
<evidence type="ECO:0000256" key="3">
    <source>
        <dbReference type="ARBA" id="ARBA00023295"/>
    </source>
</evidence>
<dbReference type="AlphaFoldDB" id="A0A975J263"/>
<keyword evidence="2" id="KW-0378">Hydrolase</keyword>
<dbReference type="InterPro" id="IPR025705">
    <property type="entry name" value="Beta_hexosaminidase_sua/sub"/>
</dbReference>
<dbReference type="InterPro" id="IPR008979">
    <property type="entry name" value="Galactose-bd-like_sf"/>
</dbReference>
<dbReference type="Gene3D" id="3.20.20.80">
    <property type="entry name" value="Glycosidases"/>
    <property type="match status" value="1"/>
</dbReference>
<dbReference type="SUPFAM" id="SSF49785">
    <property type="entry name" value="Galactose-binding domain-like"/>
    <property type="match status" value="1"/>
</dbReference>
<organism evidence="7 8">
    <name type="scientific">Luteolibacter ambystomatis</name>
    <dbReference type="NCBI Taxonomy" id="2824561"/>
    <lineage>
        <taxon>Bacteria</taxon>
        <taxon>Pseudomonadati</taxon>
        <taxon>Verrucomicrobiota</taxon>
        <taxon>Verrucomicrobiia</taxon>
        <taxon>Verrucomicrobiales</taxon>
        <taxon>Verrucomicrobiaceae</taxon>
        <taxon>Luteolibacter</taxon>
    </lineage>
</organism>
<dbReference type="GO" id="GO:0005975">
    <property type="term" value="P:carbohydrate metabolic process"/>
    <property type="evidence" value="ECO:0007669"/>
    <property type="project" value="InterPro"/>
</dbReference>
<dbReference type="Proteomes" id="UP000676169">
    <property type="component" value="Chromosome"/>
</dbReference>
<dbReference type="RefSeq" id="WP_211633905.1">
    <property type="nucleotide sequence ID" value="NZ_CP073100.1"/>
</dbReference>
<dbReference type="PANTHER" id="PTHR43678">
    <property type="entry name" value="PUTATIVE (AFU_ORTHOLOGUE AFUA_2G00640)-RELATED"/>
    <property type="match status" value="1"/>
</dbReference>
<evidence type="ECO:0000256" key="1">
    <source>
        <dbReference type="ARBA" id="ARBA00006285"/>
    </source>
</evidence>
<feature type="region of interest" description="Disordered" evidence="5">
    <location>
        <begin position="681"/>
        <end position="707"/>
    </location>
</feature>
<dbReference type="SUPFAM" id="SSF51445">
    <property type="entry name" value="(Trans)glycosidases"/>
    <property type="match status" value="1"/>
</dbReference>
<dbReference type="PANTHER" id="PTHR43678:SF1">
    <property type="entry name" value="BETA-N-ACETYLHEXOSAMINIDASE"/>
    <property type="match status" value="1"/>
</dbReference>
<comment type="similarity">
    <text evidence="1">Belongs to the glycosyl hydrolase 20 family.</text>
</comment>
<dbReference type="CDD" id="cd06564">
    <property type="entry name" value="GH20_DspB_LnbB-like"/>
    <property type="match status" value="1"/>
</dbReference>
<gene>
    <name evidence="7" type="ORF">KBB96_07080</name>
</gene>
<keyword evidence="3" id="KW-0326">Glycosidase</keyword>
<evidence type="ECO:0000256" key="2">
    <source>
        <dbReference type="ARBA" id="ARBA00022801"/>
    </source>
</evidence>
<evidence type="ECO:0000256" key="4">
    <source>
        <dbReference type="PIRSR" id="PIRSR625705-1"/>
    </source>
</evidence>
<dbReference type="Gene3D" id="3.30.379.10">
    <property type="entry name" value="Chitobiase/beta-hexosaminidase domain 2-like"/>
    <property type="match status" value="1"/>
</dbReference>
<feature type="compositionally biased region" description="Low complexity" evidence="5">
    <location>
        <begin position="695"/>
        <end position="707"/>
    </location>
</feature>
<dbReference type="SUPFAM" id="SSF55545">
    <property type="entry name" value="beta-N-acetylhexosaminidase-like domain"/>
    <property type="match status" value="1"/>
</dbReference>
<dbReference type="KEGG" id="lamb:KBB96_07080"/>
<evidence type="ECO:0000256" key="5">
    <source>
        <dbReference type="SAM" id="MobiDB-lite"/>
    </source>
</evidence>
<dbReference type="InterPro" id="IPR029018">
    <property type="entry name" value="Hex-like_dom2"/>
</dbReference>
<accession>A0A975J263</accession>
<dbReference type="Pfam" id="PF13385">
    <property type="entry name" value="Laminin_G_3"/>
    <property type="match status" value="1"/>
</dbReference>
<feature type="domain" description="F5/8 type C" evidence="6">
    <location>
        <begin position="659"/>
        <end position="796"/>
    </location>
</feature>
<dbReference type="Gene3D" id="2.60.120.260">
    <property type="entry name" value="Galactose-binding domain-like"/>
    <property type="match status" value="1"/>
</dbReference>